<feature type="region of interest" description="Disordered" evidence="1">
    <location>
        <begin position="110"/>
        <end position="143"/>
    </location>
</feature>
<evidence type="ECO:0000256" key="1">
    <source>
        <dbReference type="SAM" id="MobiDB-lite"/>
    </source>
</evidence>
<sequence length="212" mass="23612">MVDLNLNLNLEITFSQLQLTREDFFYPREGYKWTHGVEDLWFYVVSVGCIPGIYPYCGEEVSQQVTAFPSAVHNKYFGWSAAKSTYKILHLPKAISPMCTTHCSKNAAHTFPPSTPPPARHPQPKAEMPTARTGVQTDPSTLTGSPKKLMYVYSQDDGSTIYIDPREASLAAHCGLADGSFRKVDVTPHVCDAFNHVTESALKVYYISSDNK</sequence>
<keyword evidence="3" id="KW-1185">Reference proteome</keyword>
<feature type="compositionally biased region" description="Polar residues" evidence="1">
    <location>
        <begin position="133"/>
        <end position="143"/>
    </location>
</feature>
<dbReference type="EMBL" id="JARIHO010000004">
    <property type="protein sequence ID" value="KAJ7362218.1"/>
    <property type="molecule type" value="Genomic_DNA"/>
</dbReference>
<organism evidence="2 3">
    <name type="scientific">Mycena albidolilacea</name>
    <dbReference type="NCBI Taxonomy" id="1033008"/>
    <lineage>
        <taxon>Eukaryota</taxon>
        <taxon>Fungi</taxon>
        <taxon>Dikarya</taxon>
        <taxon>Basidiomycota</taxon>
        <taxon>Agaricomycotina</taxon>
        <taxon>Agaricomycetes</taxon>
        <taxon>Agaricomycetidae</taxon>
        <taxon>Agaricales</taxon>
        <taxon>Marasmiineae</taxon>
        <taxon>Mycenaceae</taxon>
        <taxon>Mycena</taxon>
    </lineage>
</organism>
<evidence type="ECO:0000313" key="3">
    <source>
        <dbReference type="Proteomes" id="UP001218218"/>
    </source>
</evidence>
<name>A0AAD7F0N0_9AGAR</name>
<evidence type="ECO:0000313" key="2">
    <source>
        <dbReference type="EMBL" id="KAJ7362218.1"/>
    </source>
</evidence>
<dbReference type="Proteomes" id="UP001218218">
    <property type="component" value="Unassembled WGS sequence"/>
</dbReference>
<protein>
    <submittedName>
        <fullName evidence="2">Uncharacterized protein</fullName>
    </submittedName>
</protein>
<dbReference type="AlphaFoldDB" id="A0AAD7F0N0"/>
<comment type="caution">
    <text evidence="2">The sequence shown here is derived from an EMBL/GenBank/DDBJ whole genome shotgun (WGS) entry which is preliminary data.</text>
</comment>
<reference evidence="2" key="1">
    <citation type="submission" date="2023-03" db="EMBL/GenBank/DDBJ databases">
        <title>Massive genome expansion in bonnet fungi (Mycena s.s.) driven by repeated elements and novel gene families across ecological guilds.</title>
        <authorList>
            <consortium name="Lawrence Berkeley National Laboratory"/>
            <person name="Harder C.B."/>
            <person name="Miyauchi S."/>
            <person name="Viragh M."/>
            <person name="Kuo A."/>
            <person name="Thoen E."/>
            <person name="Andreopoulos B."/>
            <person name="Lu D."/>
            <person name="Skrede I."/>
            <person name="Drula E."/>
            <person name="Henrissat B."/>
            <person name="Morin E."/>
            <person name="Kohler A."/>
            <person name="Barry K."/>
            <person name="LaButti K."/>
            <person name="Morin E."/>
            <person name="Salamov A."/>
            <person name="Lipzen A."/>
            <person name="Mereny Z."/>
            <person name="Hegedus B."/>
            <person name="Baldrian P."/>
            <person name="Stursova M."/>
            <person name="Weitz H."/>
            <person name="Taylor A."/>
            <person name="Grigoriev I.V."/>
            <person name="Nagy L.G."/>
            <person name="Martin F."/>
            <person name="Kauserud H."/>
        </authorList>
    </citation>
    <scope>NUCLEOTIDE SEQUENCE</scope>
    <source>
        <strain evidence="2">CBHHK002</strain>
    </source>
</reference>
<proteinExistence type="predicted"/>
<gene>
    <name evidence="2" type="ORF">DFH08DRAFT_799270</name>
</gene>
<accession>A0AAD7F0N0</accession>